<evidence type="ECO:0000259" key="1">
    <source>
        <dbReference type="Pfam" id="PF26353"/>
    </source>
</evidence>
<name>A0ABV1L1E0_9BACL</name>
<reference evidence="2 3" key="1">
    <citation type="journal article" date="2023" name="Genome Announc.">
        <title>Pan-Genome Analyses of the Genus Cohnella and Proposal of the Novel Species Cohnella silvisoli sp. nov., Isolated from Forest Soil.</title>
        <authorList>
            <person name="Wang C."/>
            <person name="Mao L."/>
            <person name="Bao G."/>
            <person name="Zhu H."/>
        </authorList>
    </citation>
    <scope>NUCLEOTIDE SEQUENCE [LARGE SCALE GENOMIC DNA]</scope>
    <source>
        <strain evidence="2 3">NL03-T5-1</strain>
    </source>
</reference>
<accession>A0ABV1L1E0</accession>
<sequence>MVEIKQLYILTAIIGFLIAGCMNQSSSIEIQKQIILINLKCNPSMNSKECNDKSYENEKDIQIFRNAFEKAETMSGDIDYGAEYILQLTYKDKTIKEYHLSLGTSRNSTGLLVDLINTNQGYEIPKKEANKLRDLIGN</sequence>
<evidence type="ECO:0000313" key="3">
    <source>
        <dbReference type="Proteomes" id="UP001493487"/>
    </source>
</evidence>
<proteinExistence type="predicted"/>
<keyword evidence="3" id="KW-1185">Reference proteome</keyword>
<organism evidence="2 3">
    <name type="scientific">Cohnella silvisoli</name>
    <dbReference type="NCBI Taxonomy" id="2873699"/>
    <lineage>
        <taxon>Bacteria</taxon>
        <taxon>Bacillati</taxon>
        <taxon>Bacillota</taxon>
        <taxon>Bacilli</taxon>
        <taxon>Bacillales</taxon>
        <taxon>Paenibacillaceae</taxon>
        <taxon>Cohnella</taxon>
    </lineage>
</organism>
<dbReference type="PROSITE" id="PS51257">
    <property type="entry name" value="PROKAR_LIPOPROTEIN"/>
    <property type="match status" value="1"/>
</dbReference>
<protein>
    <recommendedName>
        <fullName evidence="1">YhfM-like domain-containing protein</fullName>
    </recommendedName>
</protein>
<dbReference type="EMBL" id="JASKHM010000019">
    <property type="protein sequence ID" value="MEQ4486155.1"/>
    <property type="molecule type" value="Genomic_DNA"/>
</dbReference>
<dbReference type="InterPro" id="IPR058780">
    <property type="entry name" value="YhfM-like_dom"/>
</dbReference>
<gene>
    <name evidence="2" type="ORF">QJS35_27620</name>
</gene>
<dbReference type="RefSeq" id="WP_232189197.1">
    <property type="nucleotide sequence ID" value="NZ_JAIOAP010000018.1"/>
</dbReference>
<feature type="domain" description="YhfM-like" evidence="1">
    <location>
        <begin position="51"/>
        <end position="136"/>
    </location>
</feature>
<dbReference type="Proteomes" id="UP001493487">
    <property type="component" value="Unassembled WGS sequence"/>
</dbReference>
<comment type="caution">
    <text evidence="2">The sequence shown here is derived from an EMBL/GenBank/DDBJ whole genome shotgun (WGS) entry which is preliminary data.</text>
</comment>
<dbReference type="Pfam" id="PF26353">
    <property type="entry name" value="YhfM"/>
    <property type="match status" value="1"/>
</dbReference>
<evidence type="ECO:0000313" key="2">
    <source>
        <dbReference type="EMBL" id="MEQ4486155.1"/>
    </source>
</evidence>